<feature type="compositionally biased region" description="Low complexity" evidence="2">
    <location>
        <begin position="405"/>
        <end position="429"/>
    </location>
</feature>
<keyword evidence="3" id="KW-0812">Transmembrane</keyword>
<proteinExistence type="inferred from homology"/>
<feature type="transmembrane region" description="Helical" evidence="3">
    <location>
        <begin position="33"/>
        <end position="56"/>
    </location>
</feature>
<comment type="similarity">
    <text evidence="1">Belongs to the LytR/CpsA/Psr (LCP) family.</text>
</comment>
<dbReference type="STRING" id="1616.IV73_GL001267"/>
<dbReference type="InterPro" id="IPR050922">
    <property type="entry name" value="LytR/CpsA/Psr_CW_biosynth"/>
</dbReference>
<evidence type="ECO:0000256" key="3">
    <source>
        <dbReference type="SAM" id="Phobius"/>
    </source>
</evidence>
<dbReference type="PANTHER" id="PTHR33392:SF6">
    <property type="entry name" value="POLYISOPRENYL-TEICHOIC ACID--PEPTIDOGLYCAN TEICHOIC ACID TRANSFERASE TAGU"/>
    <property type="match status" value="1"/>
</dbReference>
<name>A0A0R2JJM7_9LACO</name>
<evidence type="ECO:0000256" key="1">
    <source>
        <dbReference type="ARBA" id="ARBA00006068"/>
    </source>
</evidence>
<dbReference type="Proteomes" id="UP000051655">
    <property type="component" value="Unassembled WGS sequence"/>
</dbReference>
<dbReference type="AlphaFoldDB" id="A0A0R2JJM7"/>
<protein>
    <recommendedName>
        <fullName evidence="4">Cell envelope-related transcriptional attenuator domain-containing protein</fullName>
    </recommendedName>
</protein>
<gene>
    <name evidence="5" type="ORF">IV73_GL001267</name>
</gene>
<reference evidence="5 6" key="1">
    <citation type="journal article" date="2015" name="Genome Announc.">
        <title>Expanding the biotechnology potential of lactobacilli through comparative genomics of 213 strains and associated genera.</title>
        <authorList>
            <person name="Sun Z."/>
            <person name="Harris H.M."/>
            <person name="McCann A."/>
            <person name="Guo C."/>
            <person name="Argimon S."/>
            <person name="Zhang W."/>
            <person name="Yang X."/>
            <person name="Jeffery I.B."/>
            <person name="Cooney J.C."/>
            <person name="Kagawa T.F."/>
            <person name="Liu W."/>
            <person name="Song Y."/>
            <person name="Salvetti E."/>
            <person name="Wrobel A."/>
            <person name="Rasinkangas P."/>
            <person name="Parkhill J."/>
            <person name="Rea M.C."/>
            <person name="O'Sullivan O."/>
            <person name="Ritari J."/>
            <person name="Douillard F.P."/>
            <person name="Paul Ross R."/>
            <person name="Yang R."/>
            <person name="Briner A.E."/>
            <person name="Felis G.E."/>
            <person name="de Vos W.M."/>
            <person name="Barrangou R."/>
            <person name="Klaenhammer T.R."/>
            <person name="Caufield P.W."/>
            <person name="Cui Y."/>
            <person name="Zhang H."/>
            <person name="O'Toole P.W."/>
        </authorList>
    </citation>
    <scope>NUCLEOTIDE SEQUENCE [LARGE SCALE GENOMIC DNA]</scope>
    <source>
        <strain evidence="5 6">DSM 20593</strain>
    </source>
</reference>
<dbReference type="Gene3D" id="3.40.630.190">
    <property type="entry name" value="LCP protein"/>
    <property type="match status" value="1"/>
</dbReference>
<accession>A0A0R2JJM7</accession>
<keyword evidence="3" id="KW-1133">Transmembrane helix</keyword>
<sequence length="435" mass="47742">MDNDPQNSTQSEYSRISRNNMYSKKKSQSKLRVFRIVLVVIAFLGVILGITTANTYQRIHEAVNKTFKSSGLKKSRNTSEILTQGKPFTVLLMGTDTGELGREDAGRTDSLMLMTVNPKKKTTTLVSIPRDTVIAPVGFEAKFPQKMNSAYEFGKEATTIKTVQQWLNVPIDFYGMVNMHGMEDVVNEVGGIEVESPLTFKYNPLTAHADSGYDYGFADPGDLYSFTKGSTRVGFNKGATDGKYTYSNKMNGEAALAFSRMRYDDPQGDYGRTARQRLVLQGIMQKAKSNPTKLVNQSFLDTISKNALTDLTYDDMMLIVQKYISAASNIKNDHLQGGGYMIGGTSYEHVTQSEKQRITNILRSSLGLKKDKTGPLYAGKVSNAKLSLYQLPTEAEETTGSNLDNAGTATTANRTTGATYSEAAPAAEALDGYGQ</sequence>
<keyword evidence="3" id="KW-0472">Membrane</keyword>
<dbReference type="NCBIfam" id="TIGR00350">
    <property type="entry name" value="lytR_cpsA_psr"/>
    <property type="match status" value="1"/>
</dbReference>
<dbReference type="Pfam" id="PF03816">
    <property type="entry name" value="LytR_cpsA_psr"/>
    <property type="match status" value="1"/>
</dbReference>
<evidence type="ECO:0000313" key="5">
    <source>
        <dbReference type="EMBL" id="KRN74471.1"/>
    </source>
</evidence>
<dbReference type="PANTHER" id="PTHR33392">
    <property type="entry name" value="POLYISOPRENYL-TEICHOIC ACID--PEPTIDOGLYCAN TEICHOIC ACID TRANSFERASE TAGU"/>
    <property type="match status" value="1"/>
</dbReference>
<feature type="region of interest" description="Disordered" evidence="2">
    <location>
        <begin position="1"/>
        <end position="21"/>
    </location>
</feature>
<evidence type="ECO:0000259" key="4">
    <source>
        <dbReference type="Pfam" id="PF03816"/>
    </source>
</evidence>
<dbReference type="EMBL" id="JQBP01000009">
    <property type="protein sequence ID" value="KRN74471.1"/>
    <property type="molecule type" value="Genomic_DNA"/>
</dbReference>
<organism evidence="5 6">
    <name type="scientific">Weissella kandleri</name>
    <dbReference type="NCBI Taxonomy" id="1616"/>
    <lineage>
        <taxon>Bacteria</taxon>
        <taxon>Bacillati</taxon>
        <taxon>Bacillota</taxon>
        <taxon>Bacilli</taxon>
        <taxon>Lactobacillales</taxon>
        <taxon>Lactobacillaceae</taxon>
        <taxon>Weissella</taxon>
    </lineage>
</organism>
<dbReference type="RefSeq" id="WP_057756425.1">
    <property type="nucleotide sequence ID" value="NZ_JQBP01000009.1"/>
</dbReference>
<comment type="caution">
    <text evidence="5">The sequence shown here is derived from an EMBL/GenBank/DDBJ whole genome shotgun (WGS) entry which is preliminary data.</text>
</comment>
<dbReference type="InterPro" id="IPR004474">
    <property type="entry name" value="LytR_CpsA_psr"/>
</dbReference>
<evidence type="ECO:0000256" key="2">
    <source>
        <dbReference type="SAM" id="MobiDB-lite"/>
    </source>
</evidence>
<feature type="domain" description="Cell envelope-related transcriptional attenuator" evidence="4">
    <location>
        <begin position="107"/>
        <end position="288"/>
    </location>
</feature>
<keyword evidence="6" id="KW-1185">Reference proteome</keyword>
<evidence type="ECO:0000313" key="6">
    <source>
        <dbReference type="Proteomes" id="UP000051655"/>
    </source>
</evidence>
<feature type="region of interest" description="Disordered" evidence="2">
    <location>
        <begin position="396"/>
        <end position="435"/>
    </location>
</feature>
<dbReference type="PATRIC" id="fig|1616.3.peg.1300"/>
<dbReference type="OrthoDB" id="27330at2"/>